<feature type="transmembrane region" description="Helical" evidence="2">
    <location>
        <begin position="85"/>
        <end position="105"/>
    </location>
</feature>
<comment type="caution">
    <text evidence="3">The sequence shown here is derived from an EMBL/GenBank/DDBJ whole genome shotgun (WGS) entry which is preliminary data.</text>
</comment>
<protein>
    <submittedName>
        <fullName evidence="3">Uncharacterized protein</fullName>
    </submittedName>
</protein>
<organism evidence="3 4">
    <name type="scientific">Reticulomyxa filosa</name>
    <dbReference type="NCBI Taxonomy" id="46433"/>
    <lineage>
        <taxon>Eukaryota</taxon>
        <taxon>Sar</taxon>
        <taxon>Rhizaria</taxon>
        <taxon>Retaria</taxon>
        <taxon>Foraminifera</taxon>
        <taxon>Monothalamids</taxon>
        <taxon>Reticulomyxidae</taxon>
        <taxon>Reticulomyxa</taxon>
    </lineage>
</organism>
<gene>
    <name evidence="3" type="ORF">RFI_39818</name>
</gene>
<feature type="transmembrane region" description="Helical" evidence="2">
    <location>
        <begin position="156"/>
        <end position="174"/>
    </location>
</feature>
<feature type="compositionally biased region" description="Low complexity" evidence="1">
    <location>
        <begin position="17"/>
        <end position="33"/>
    </location>
</feature>
<proteinExistence type="predicted"/>
<keyword evidence="2" id="KW-0812">Transmembrane</keyword>
<feature type="region of interest" description="Disordered" evidence="1">
    <location>
        <begin position="17"/>
        <end position="40"/>
    </location>
</feature>
<reference evidence="3 4" key="1">
    <citation type="journal article" date="2013" name="Curr. Biol.">
        <title>The Genome of the Foraminiferan Reticulomyxa filosa.</title>
        <authorList>
            <person name="Glockner G."/>
            <person name="Hulsmann N."/>
            <person name="Schleicher M."/>
            <person name="Noegel A.A."/>
            <person name="Eichinger L."/>
            <person name="Gallinger C."/>
            <person name="Pawlowski J."/>
            <person name="Sierra R."/>
            <person name="Euteneuer U."/>
            <person name="Pillet L."/>
            <person name="Moustafa A."/>
            <person name="Platzer M."/>
            <person name="Groth M."/>
            <person name="Szafranski K."/>
            <person name="Schliwa M."/>
        </authorList>
    </citation>
    <scope>NUCLEOTIDE SEQUENCE [LARGE SCALE GENOMIC DNA]</scope>
</reference>
<name>X6L8F1_RETFI</name>
<accession>X6L8F1</accession>
<evidence type="ECO:0000313" key="4">
    <source>
        <dbReference type="Proteomes" id="UP000023152"/>
    </source>
</evidence>
<keyword evidence="2" id="KW-0472">Membrane</keyword>
<dbReference type="Proteomes" id="UP000023152">
    <property type="component" value="Unassembled WGS sequence"/>
</dbReference>
<feature type="transmembrane region" description="Helical" evidence="2">
    <location>
        <begin position="48"/>
        <end position="65"/>
    </location>
</feature>
<keyword evidence="2" id="KW-1133">Transmembrane helix</keyword>
<dbReference type="EMBL" id="ASPP01048872">
    <property type="protein sequence ID" value="ETN97708.1"/>
    <property type="molecule type" value="Genomic_DNA"/>
</dbReference>
<feature type="transmembrane region" description="Helical" evidence="2">
    <location>
        <begin position="186"/>
        <end position="204"/>
    </location>
</feature>
<evidence type="ECO:0000256" key="1">
    <source>
        <dbReference type="SAM" id="MobiDB-lite"/>
    </source>
</evidence>
<sequence>MLFLDYICFVHFSTTPTTHENTTKTKPTTGLTPIKEKKKKKKKNTRRYGLLFCLILYIFIVSDLYTRVTPFLVIVLLYPNWSLEIFLSLCVALSLYEFLMLRFVLLKAGVANKWKDALKYFSIGTISSSYNLLCSIGLKWLPQNISFRWGFVIEHVLRILISIALTGLSVYQQVYVGEWVFQQTTALFVVLVIVNMAVFLIMICKLK</sequence>
<evidence type="ECO:0000313" key="3">
    <source>
        <dbReference type="EMBL" id="ETN97708.1"/>
    </source>
</evidence>
<evidence type="ECO:0000256" key="2">
    <source>
        <dbReference type="SAM" id="Phobius"/>
    </source>
</evidence>
<dbReference type="AlphaFoldDB" id="X6L8F1"/>
<keyword evidence="4" id="KW-1185">Reference proteome</keyword>